<feature type="transmembrane region" description="Helical" evidence="6">
    <location>
        <begin position="106"/>
        <end position="128"/>
    </location>
</feature>
<evidence type="ECO:0000256" key="3">
    <source>
        <dbReference type="ARBA" id="ARBA00023115"/>
    </source>
</evidence>
<keyword evidence="2 4" id="KW-0808">Transferase</keyword>
<feature type="domain" description="PABS" evidence="7">
    <location>
        <begin position="370"/>
        <end position="556"/>
    </location>
</feature>
<feature type="transmembrane region" description="Helical" evidence="6">
    <location>
        <begin position="58"/>
        <end position="86"/>
    </location>
</feature>
<dbReference type="InterPro" id="IPR030374">
    <property type="entry name" value="PABS"/>
</dbReference>
<dbReference type="Gene3D" id="3.40.50.150">
    <property type="entry name" value="Vaccinia Virus protein VP39"/>
    <property type="match status" value="1"/>
</dbReference>
<comment type="similarity">
    <text evidence="1">Belongs to the spermidine/spermine synthase family.</text>
</comment>
<keyword evidence="3 4" id="KW-0620">Polyamine biosynthesis</keyword>
<dbReference type="NCBIfam" id="NF037959">
    <property type="entry name" value="MFS_SpdSyn"/>
    <property type="match status" value="1"/>
</dbReference>
<protein>
    <recommendedName>
        <fullName evidence="7">PABS domain-containing protein</fullName>
    </recommendedName>
</protein>
<dbReference type="AlphaFoldDB" id="A0A371DN48"/>
<evidence type="ECO:0000256" key="6">
    <source>
        <dbReference type="SAM" id="Phobius"/>
    </source>
</evidence>
<dbReference type="OrthoDB" id="2016285at2759"/>
<dbReference type="Proteomes" id="UP000256964">
    <property type="component" value="Unassembled WGS sequence"/>
</dbReference>
<evidence type="ECO:0000256" key="2">
    <source>
        <dbReference type="ARBA" id="ARBA00022679"/>
    </source>
</evidence>
<evidence type="ECO:0000313" key="8">
    <source>
        <dbReference type="EMBL" id="RDX53922.1"/>
    </source>
</evidence>
<evidence type="ECO:0000256" key="5">
    <source>
        <dbReference type="SAM" id="MobiDB-lite"/>
    </source>
</evidence>
<feature type="active site" description="Proton acceptor" evidence="4">
    <location>
        <position position="472"/>
    </location>
</feature>
<evidence type="ECO:0000256" key="4">
    <source>
        <dbReference type="PROSITE-ProRule" id="PRU00354"/>
    </source>
</evidence>
<keyword evidence="6" id="KW-1133">Transmembrane helix</keyword>
<dbReference type="PROSITE" id="PS51006">
    <property type="entry name" value="PABS_2"/>
    <property type="match status" value="1"/>
</dbReference>
<keyword evidence="9" id="KW-1185">Reference proteome</keyword>
<accession>A0A371DN48</accession>
<evidence type="ECO:0000313" key="9">
    <source>
        <dbReference type="Proteomes" id="UP000256964"/>
    </source>
</evidence>
<feature type="region of interest" description="Disordered" evidence="5">
    <location>
        <begin position="208"/>
        <end position="247"/>
    </location>
</feature>
<sequence length="641" mass="69483">MSSRLPPPPPRANTFHVALTRVAAIGVLLGLSLVTWAYRRALEPQYGSAPASLHLGKVVWSASILGSFAPTVPVGRATLGLALLLYALPSATYYVAAYTARLGDPIWGPVATHLIVLLPVLSLGVAIVKALQEAPYNKEDVSAPQSSITLPVCATAINSLQGLWPSIPYIATLPDSQIFLQAGTAVASLWTIAPFLPNVTPPRLVRPLTAAPATPEPKGKQRKGTPKKSEPASPPPTIPRHNAPAPGGSSKLRVALLPLLPFLTSTILRPATLPHPLLEPYNHPSHPLRILYSVDSIYSGVVVVGETTAADPNVPGNIDHLRYLRAGHSLLGGVWVGPKAQAWDPELLLEDEAGQKLGDTIYSAFVVQEAALLAKKQPKNALIIGLGTGIAATSFMRHGIETTLVEIDPAVYDAAKRFFGLPAPPPERLVLQDAKTWVHNRSVTARSGSGETDESKSSLLPTFERFDVVVHDCFSGGSVPAHLYTQSFWRDLKDIVTPDAVVAVNFAGSLNSKSAKAIILTLRSVFPQCRAFYDALEAHGDINNEFVNWVFFCTPSTNALEFRRATQSDFLGSYLRRHVLTSLSEHEGDISTIGDDIPEDKREQYILKDMVNPLADWQQKEAIKHWKIMRGVLPDVVWETY</sequence>
<dbReference type="EMBL" id="KZ857386">
    <property type="protein sequence ID" value="RDX53922.1"/>
    <property type="molecule type" value="Genomic_DNA"/>
</dbReference>
<evidence type="ECO:0000259" key="7">
    <source>
        <dbReference type="PROSITE" id="PS51006"/>
    </source>
</evidence>
<evidence type="ECO:0000256" key="1">
    <source>
        <dbReference type="ARBA" id="ARBA00007867"/>
    </source>
</evidence>
<keyword evidence="6" id="KW-0472">Membrane</keyword>
<dbReference type="GO" id="GO:0016740">
    <property type="term" value="F:transferase activity"/>
    <property type="evidence" value="ECO:0007669"/>
    <property type="project" value="UniProtKB-UniRule"/>
</dbReference>
<dbReference type="Pfam" id="PF01564">
    <property type="entry name" value="Spermine_synth"/>
    <property type="match status" value="1"/>
</dbReference>
<dbReference type="PANTHER" id="PTHR43317">
    <property type="entry name" value="THERMOSPERMINE SYNTHASE ACAULIS5"/>
    <property type="match status" value="1"/>
</dbReference>
<name>A0A371DN48_9APHY</name>
<gene>
    <name evidence="8" type="ORF">OH76DRAFT_1399093</name>
</gene>
<dbReference type="InterPro" id="IPR029063">
    <property type="entry name" value="SAM-dependent_MTases_sf"/>
</dbReference>
<proteinExistence type="inferred from homology"/>
<feature type="transmembrane region" description="Helical" evidence="6">
    <location>
        <begin position="15"/>
        <end position="38"/>
    </location>
</feature>
<dbReference type="GO" id="GO:0006596">
    <property type="term" value="P:polyamine biosynthetic process"/>
    <property type="evidence" value="ECO:0007669"/>
    <property type="project" value="UniProtKB-UniRule"/>
</dbReference>
<keyword evidence="6" id="KW-0812">Transmembrane</keyword>
<dbReference type="PANTHER" id="PTHR43317:SF1">
    <property type="entry name" value="THERMOSPERMINE SYNTHASE ACAULIS5"/>
    <property type="match status" value="1"/>
</dbReference>
<dbReference type="SUPFAM" id="SSF53335">
    <property type="entry name" value="S-adenosyl-L-methionine-dependent methyltransferases"/>
    <property type="match status" value="1"/>
</dbReference>
<organism evidence="8 9">
    <name type="scientific">Lentinus brumalis</name>
    <dbReference type="NCBI Taxonomy" id="2498619"/>
    <lineage>
        <taxon>Eukaryota</taxon>
        <taxon>Fungi</taxon>
        <taxon>Dikarya</taxon>
        <taxon>Basidiomycota</taxon>
        <taxon>Agaricomycotina</taxon>
        <taxon>Agaricomycetes</taxon>
        <taxon>Polyporales</taxon>
        <taxon>Polyporaceae</taxon>
        <taxon>Lentinus</taxon>
    </lineage>
</organism>
<reference evidence="8 9" key="1">
    <citation type="journal article" date="2018" name="Biotechnol. Biofuels">
        <title>Integrative visual omics of the white-rot fungus Polyporus brumalis exposes the biotechnological potential of its oxidative enzymes for delignifying raw plant biomass.</title>
        <authorList>
            <person name="Miyauchi S."/>
            <person name="Rancon A."/>
            <person name="Drula E."/>
            <person name="Hage H."/>
            <person name="Chaduli D."/>
            <person name="Favel A."/>
            <person name="Grisel S."/>
            <person name="Henrissat B."/>
            <person name="Herpoel-Gimbert I."/>
            <person name="Ruiz-Duenas F.J."/>
            <person name="Chevret D."/>
            <person name="Hainaut M."/>
            <person name="Lin J."/>
            <person name="Wang M."/>
            <person name="Pangilinan J."/>
            <person name="Lipzen A."/>
            <person name="Lesage-Meessen L."/>
            <person name="Navarro D."/>
            <person name="Riley R."/>
            <person name="Grigoriev I.V."/>
            <person name="Zhou S."/>
            <person name="Raouche S."/>
            <person name="Rosso M.N."/>
        </authorList>
    </citation>
    <scope>NUCLEOTIDE SEQUENCE [LARGE SCALE GENOMIC DNA]</scope>
    <source>
        <strain evidence="8 9">BRFM 1820</strain>
    </source>
</reference>
<dbReference type="STRING" id="139420.A0A371DN48"/>